<comment type="cofactor">
    <cofactor evidence="9">
        <name>Cu cation</name>
        <dbReference type="ChEBI" id="CHEBI:23378"/>
    </cofactor>
    <text evidence="9">Contains 1 topaquinone per subunit.</text>
</comment>
<dbReference type="PANTHER" id="PTHR10638">
    <property type="entry name" value="COPPER AMINE OXIDASE"/>
    <property type="match status" value="1"/>
</dbReference>
<evidence type="ECO:0000259" key="13">
    <source>
        <dbReference type="Pfam" id="PF09248"/>
    </source>
</evidence>
<reference evidence="14 15" key="1">
    <citation type="journal article" date="2018" name="Biotechnol. Biofuels">
        <title>Integrative visual omics of the white-rot fungus Polyporus brumalis exposes the biotechnological potential of its oxidative enzymes for delignifying raw plant biomass.</title>
        <authorList>
            <person name="Miyauchi S."/>
            <person name="Rancon A."/>
            <person name="Drula E."/>
            <person name="Hage H."/>
            <person name="Chaduli D."/>
            <person name="Favel A."/>
            <person name="Grisel S."/>
            <person name="Henrissat B."/>
            <person name="Herpoel-Gimbert I."/>
            <person name="Ruiz-Duenas F.J."/>
            <person name="Chevret D."/>
            <person name="Hainaut M."/>
            <person name="Lin J."/>
            <person name="Wang M."/>
            <person name="Pangilinan J."/>
            <person name="Lipzen A."/>
            <person name="Lesage-Meessen L."/>
            <person name="Navarro D."/>
            <person name="Riley R."/>
            <person name="Grigoriev I.V."/>
            <person name="Zhou S."/>
            <person name="Raouche S."/>
            <person name="Rosso M.N."/>
        </authorList>
    </citation>
    <scope>NUCLEOTIDE SEQUENCE [LARGE SCALE GENOMIC DNA]</scope>
    <source>
        <strain evidence="14 15">BRFM 1820</strain>
    </source>
</reference>
<evidence type="ECO:0000256" key="6">
    <source>
        <dbReference type="ARBA" id="ARBA00023008"/>
    </source>
</evidence>
<protein>
    <recommendedName>
        <fullName evidence="9">Amine oxidase</fullName>
        <ecNumber evidence="9">1.4.3.-</ecNumber>
    </recommendedName>
</protein>
<dbReference type="PROSITE" id="PS01164">
    <property type="entry name" value="COPPER_AMINE_OXID_1"/>
    <property type="match status" value="1"/>
</dbReference>
<evidence type="ECO:0000313" key="14">
    <source>
        <dbReference type="EMBL" id="RDX46659.1"/>
    </source>
</evidence>
<keyword evidence="11" id="KW-0812">Transmembrane</keyword>
<dbReference type="GO" id="GO:0009308">
    <property type="term" value="P:amine metabolic process"/>
    <property type="evidence" value="ECO:0007669"/>
    <property type="project" value="UniProtKB-UniRule"/>
</dbReference>
<dbReference type="Gene3D" id="2.70.98.20">
    <property type="entry name" value="Copper amine oxidase, catalytic domain"/>
    <property type="match status" value="1"/>
</dbReference>
<dbReference type="InterPro" id="IPR015798">
    <property type="entry name" value="Cu_amine_oxidase_C"/>
</dbReference>
<dbReference type="InterPro" id="IPR016182">
    <property type="entry name" value="Cu_amine_oxidase_N-reg"/>
</dbReference>
<accession>A0A371D2F6</accession>
<dbReference type="InterPro" id="IPR036460">
    <property type="entry name" value="Cu_amine_oxidase_C_sf"/>
</dbReference>
<dbReference type="InterPro" id="IPR049948">
    <property type="entry name" value="Cu_Am_ox_TPQ-bd"/>
</dbReference>
<feature type="domain" description="DUF1965" evidence="13">
    <location>
        <begin position="286"/>
        <end position="338"/>
    </location>
</feature>
<comment type="similarity">
    <text evidence="2 9">Belongs to the copper/topaquinone oxidase family.</text>
</comment>
<keyword evidence="5 9" id="KW-0560">Oxidoreductase</keyword>
<evidence type="ECO:0000256" key="3">
    <source>
        <dbReference type="ARBA" id="ARBA00022723"/>
    </source>
</evidence>
<keyword evidence="15" id="KW-1185">Reference proteome</keyword>
<evidence type="ECO:0000256" key="11">
    <source>
        <dbReference type="SAM" id="Phobius"/>
    </source>
</evidence>
<feature type="domain" description="Copper amine oxidase catalytic" evidence="12">
    <location>
        <begin position="369"/>
        <end position="776"/>
    </location>
</feature>
<sequence length="852" mass="95356">MALNGYEPLKKEQELEGFLEQPNTTSRTLRSSRSRGLVFGVVALLGVFGFTAFYSLPPRNARYATEQHPVSSGAILGDSGDELARCPANIPPPAAPPAKTNPFASLTVPETVAIHDWVSAPARNLNLTAGTDAHLNDNFIYRIEAYRPAKKDAVRYLDNPDTTAPPERYAHVIIHHGAAAEPFVQDYLIGPIPVSSKTSMRKLTEIYHRDPIPYNSRGFTHITELSPLLLKVMPALAEATEELFGGSVSGLPNDTLVAGMSGPFSFDGSFRRSWVSWRRNIPGPWLHPVNFFQYVDFTGTDPEQWKLLKIVYNHQVFGTIDEFMTAFRNGTLKRLPSRPDQDPTASEWSTRKRPQPFAPRDLDHLPGPRSVSFAGLRFRVDRALQYVSWMGWGMYLGFDRDMGLSLWDLRFKGDRIVYELAPQEAMAQYAGNDPMQTTTAWLDRFFGMGAAVRDMIPGYDCPHEAIYLPATTTNFEGSITRERAICIFEQDTGRPITRHTGYSDGEFGATRGYQLVVRSVSTVGNYDYLFDYMFMIDGTIEVRLSASGYLQGGFWEPAQDGYGTAIRETTMGSLHDHVINYKVDLDVAGEENSLLFTSTATETITQPWFDDDWGSEVIQQKISKKIIENENDALLKYPVNFQGGYSLVNQDARNRWGIPRGYAIHPGYSPIHNTVVGSKRLLNNANWARYNLAVSKRKDTEPTSSSQWNMNLPGDPVVDFHKFFDGENITQTDLVAWVNVGMHHLPQAEDAPNTRTNLAASSFFLTPLNYFDYDVSMDSTNSILLTAPVKPGDPWTFDDYGVAPAHCVPDAVPPFEYVGVETFGLDGKHAPPTTSEEMRKSAELFHRIKVEL</sequence>
<dbReference type="InterPro" id="IPR000269">
    <property type="entry name" value="Cu_amine_oxidase"/>
</dbReference>
<dbReference type="Pfam" id="PF01179">
    <property type="entry name" value="Cu_amine_oxid"/>
    <property type="match status" value="1"/>
</dbReference>
<dbReference type="EC" id="1.4.3.-" evidence="9"/>
<dbReference type="GO" id="GO:0048038">
    <property type="term" value="F:quinone binding"/>
    <property type="evidence" value="ECO:0007669"/>
    <property type="project" value="InterPro"/>
</dbReference>
<feature type="active site" description="Schiff-base intermediate with substrate; via topaquinone" evidence="7">
    <location>
        <position position="526"/>
    </location>
</feature>
<dbReference type="STRING" id="139420.A0A371D2F6"/>
<name>A0A371D2F6_9APHY</name>
<keyword evidence="11" id="KW-1133">Transmembrane helix</keyword>
<dbReference type="GO" id="GO:0005886">
    <property type="term" value="C:plasma membrane"/>
    <property type="evidence" value="ECO:0007669"/>
    <property type="project" value="TreeGrafter"/>
</dbReference>
<dbReference type="GO" id="GO:0005507">
    <property type="term" value="F:copper ion binding"/>
    <property type="evidence" value="ECO:0007669"/>
    <property type="project" value="InterPro"/>
</dbReference>
<dbReference type="Proteomes" id="UP000256964">
    <property type="component" value="Unassembled WGS sequence"/>
</dbReference>
<dbReference type="PRINTS" id="PR00766">
    <property type="entry name" value="CUDAOXIDASE"/>
</dbReference>
<evidence type="ECO:0000313" key="15">
    <source>
        <dbReference type="Proteomes" id="UP000256964"/>
    </source>
</evidence>
<evidence type="ECO:0000256" key="9">
    <source>
        <dbReference type="RuleBase" id="RU000672"/>
    </source>
</evidence>
<gene>
    <name evidence="14" type="ORF">OH76DRAFT_825644</name>
</gene>
<evidence type="ECO:0000259" key="12">
    <source>
        <dbReference type="Pfam" id="PF01179"/>
    </source>
</evidence>
<evidence type="ECO:0000256" key="4">
    <source>
        <dbReference type="ARBA" id="ARBA00022772"/>
    </source>
</evidence>
<dbReference type="OrthoDB" id="3341590at2759"/>
<evidence type="ECO:0000256" key="10">
    <source>
        <dbReference type="SAM" id="MobiDB-lite"/>
    </source>
</evidence>
<dbReference type="GO" id="GO:0008131">
    <property type="term" value="F:primary methylamine oxidase activity"/>
    <property type="evidence" value="ECO:0007669"/>
    <property type="project" value="InterPro"/>
</dbReference>
<dbReference type="PANTHER" id="PTHR10638:SF20">
    <property type="entry name" value="AMINE OXIDASE"/>
    <property type="match status" value="1"/>
</dbReference>
<evidence type="ECO:0000256" key="8">
    <source>
        <dbReference type="PIRSR" id="PIRSR600269-51"/>
    </source>
</evidence>
<evidence type="ECO:0000256" key="7">
    <source>
        <dbReference type="PIRSR" id="PIRSR600269-50"/>
    </source>
</evidence>
<feature type="modified residue" description="2',4',5'-topaquinone" evidence="8">
    <location>
        <position position="526"/>
    </location>
</feature>
<evidence type="ECO:0000256" key="1">
    <source>
        <dbReference type="ARBA" id="ARBA00001935"/>
    </source>
</evidence>
<feature type="active site" description="Proton acceptor" evidence="7">
    <location>
        <position position="443"/>
    </location>
</feature>
<keyword evidence="6 9" id="KW-0186">Copper</keyword>
<dbReference type="EMBL" id="KZ857425">
    <property type="protein sequence ID" value="RDX46659.1"/>
    <property type="molecule type" value="Genomic_DNA"/>
</dbReference>
<dbReference type="Gene3D" id="3.10.450.40">
    <property type="match status" value="2"/>
</dbReference>
<keyword evidence="11" id="KW-0472">Membrane</keyword>
<feature type="transmembrane region" description="Helical" evidence="11">
    <location>
        <begin position="36"/>
        <end position="56"/>
    </location>
</feature>
<evidence type="ECO:0000256" key="2">
    <source>
        <dbReference type="ARBA" id="ARBA00007983"/>
    </source>
</evidence>
<organism evidence="14 15">
    <name type="scientific">Lentinus brumalis</name>
    <dbReference type="NCBI Taxonomy" id="2498619"/>
    <lineage>
        <taxon>Eukaryota</taxon>
        <taxon>Fungi</taxon>
        <taxon>Dikarya</taxon>
        <taxon>Basidiomycota</taxon>
        <taxon>Agaricomycotina</taxon>
        <taxon>Agaricomycetes</taxon>
        <taxon>Polyporales</taxon>
        <taxon>Polyporaceae</taxon>
        <taxon>Lentinus</taxon>
    </lineage>
</organism>
<dbReference type="AlphaFoldDB" id="A0A371D2F6"/>
<feature type="region of interest" description="Disordered" evidence="10">
    <location>
        <begin position="334"/>
        <end position="364"/>
    </location>
</feature>
<dbReference type="SUPFAM" id="SSF49998">
    <property type="entry name" value="Amine oxidase catalytic domain"/>
    <property type="match status" value="1"/>
</dbReference>
<dbReference type="Pfam" id="PF09248">
    <property type="entry name" value="DUF1965"/>
    <property type="match status" value="1"/>
</dbReference>
<proteinExistence type="inferred from homology"/>
<dbReference type="InterPro" id="IPR015328">
    <property type="entry name" value="DUF1965"/>
</dbReference>
<keyword evidence="3 9" id="KW-0479">Metal-binding</keyword>
<dbReference type="SUPFAM" id="SSF54416">
    <property type="entry name" value="Amine oxidase N-terminal region"/>
    <property type="match status" value="2"/>
</dbReference>
<comment type="PTM">
    <text evidence="8 9">Topaquinone (TPQ) is generated by copper-dependent autoxidation of a specific tyrosyl residue.</text>
</comment>
<evidence type="ECO:0000256" key="5">
    <source>
        <dbReference type="ARBA" id="ARBA00023002"/>
    </source>
</evidence>
<comment type="cofactor">
    <cofactor evidence="1">
        <name>Cu cation</name>
        <dbReference type="ChEBI" id="CHEBI:23378"/>
    </cofactor>
</comment>
<keyword evidence="4 7" id="KW-0801">TPQ</keyword>